<feature type="transmembrane region" description="Helical" evidence="1">
    <location>
        <begin position="35"/>
        <end position="52"/>
    </location>
</feature>
<dbReference type="KEGG" id="tni:TVNIR_0285"/>
<accession>L0DUH6</accession>
<keyword evidence="3" id="KW-1185">Reference proteome</keyword>
<feature type="transmembrane region" description="Helical" evidence="1">
    <location>
        <begin position="12"/>
        <end position="29"/>
    </location>
</feature>
<keyword evidence="1" id="KW-1133">Transmembrane helix</keyword>
<sequence>MQWWQWILRDGAGLWLPAIAALFLLPFIVRRPEAFFLPLAAAGFALMLTLASGMTYDRCILLVLPILAASLAAILARLIPWRGLVVPVALLLAFWGGMPLQSVKSLRLTNPAQSQYRPLLEDFARVLRDDESPVYCNWSRQLRIVPGAYSFHASNGRSFTRLRSPNDLVVRARQRGAAGPLYRGLCDGAELDDLRPYLDDLRPYLDDLRPYLDDLRPYLDDLEVIAELNGLLHWKGRVAR</sequence>
<evidence type="ECO:0000256" key="1">
    <source>
        <dbReference type="SAM" id="Phobius"/>
    </source>
</evidence>
<gene>
    <name evidence="2" type="ordered locus">TVNIR_0285</name>
</gene>
<keyword evidence="1" id="KW-0472">Membrane</keyword>
<dbReference type="HOGENOM" id="CLU_1155967_0_0_6"/>
<proteinExistence type="predicted"/>
<protein>
    <recommendedName>
        <fullName evidence="4">Transmembrane protein</fullName>
    </recommendedName>
</protein>
<keyword evidence="1" id="KW-0812">Transmembrane</keyword>
<dbReference type="AlphaFoldDB" id="L0DUH6"/>
<dbReference type="EMBL" id="CP003989">
    <property type="protein sequence ID" value="AGA31996.1"/>
    <property type="molecule type" value="Genomic_DNA"/>
</dbReference>
<dbReference type="eggNOG" id="COG1807">
    <property type="taxonomic scope" value="Bacteria"/>
</dbReference>
<reference evidence="2" key="1">
    <citation type="submission" date="2015-12" db="EMBL/GenBank/DDBJ databases">
        <authorList>
            <person name="Tikhonova T.V."/>
            <person name="Pavlov A.R."/>
            <person name="Beletsky A.V."/>
            <person name="Mardanov A.V."/>
            <person name="Sorokin D.Y."/>
            <person name="Ravin N.V."/>
            <person name="Popov V.O."/>
        </authorList>
    </citation>
    <scope>NUCLEOTIDE SEQUENCE</scope>
    <source>
        <strain evidence="2">DSM 14787</strain>
    </source>
</reference>
<name>L0DUH6_THIND</name>
<evidence type="ECO:0008006" key="4">
    <source>
        <dbReference type="Google" id="ProtNLM"/>
    </source>
</evidence>
<dbReference type="STRING" id="1255043.TVNIR_0285"/>
<dbReference type="Proteomes" id="UP000010809">
    <property type="component" value="Chromosome"/>
</dbReference>
<dbReference type="PATRIC" id="fig|1255043.3.peg.285"/>
<organism evidence="2 3">
    <name type="scientific">Thioalkalivibrio nitratireducens (strain DSM 14787 / UNIQEM 213 / ALEN2)</name>
    <dbReference type="NCBI Taxonomy" id="1255043"/>
    <lineage>
        <taxon>Bacteria</taxon>
        <taxon>Pseudomonadati</taxon>
        <taxon>Pseudomonadota</taxon>
        <taxon>Gammaproteobacteria</taxon>
        <taxon>Chromatiales</taxon>
        <taxon>Ectothiorhodospiraceae</taxon>
        <taxon>Thioalkalivibrio</taxon>
    </lineage>
</organism>
<evidence type="ECO:0000313" key="3">
    <source>
        <dbReference type="Proteomes" id="UP000010809"/>
    </source>
</evidence>
<dbReference type="RefSeq" id="WP_015257151.1">
    <property type="nucleotide sequence ID" value="NC_019902.2"/>
</dbReference>
<evidence type="ECO:0000313" key="2">
    <source>
        <dbReference type="EMBL" id="AGA31996.1"/>
    </source>
</evidence>
<feature type="transmembrane region" description="Helical" evidence="1">
    <location>
        <begin position="59"/>
        <end position="79"/>
    </location>
</feature>